<dbReference type="InterPro" id="IPR036291">
    <property type="entry name" value="NAD(P)-bd_dom_sf"/>
</dbReference>
<feature type="domain" description="RCK N-terminal" evidence="3">
    <location>
        <begin position="1"/>
        <end position="127"/>
    </location>
</feature>
<dbReference type="PANTHER" id="PTHR43833:SF8">
    <property type="entry name" value="TRK SYSTEM POTASSIUM UPTAKE PROTEIN TRKA"/>
    <property type="match status" value="1"/>
</dbReference>
<dbReference type="PANTHER" id="PTHR43833">
    <property type="entry name" value="POTASSIUM CHANNEL PROTEIN 2-RELATED-RELATED"/>
    <property type="match status" value="1"/>
</dbReference>
<dbReference type="Gene3D" id="3.40.50.720">
    <property type="entry name" value="NAD(P)-binding Rossmann-like Domain"/>
    <property type="match status" value="1"/>
</dbReference>
<name>A0A419F0I9_9BACT</name>
<dbReference type="EMBL" id="QZKI01000060">
    <property type="protein sequence ID" value="RJP71396.1"/>
    <property type="molecule type" value="Genomic_DNA"/>
</dbReference>
<dbReference type="GO" id="GO:0005886">
    <property type="term" value="C:plasma membrane"/>
    <property type="evidence" value="ECO:0007669"/>
    <property type="project" value="InterPro"/>
</dbReference>
<keyword evidence="1" id="KW-0406">Ion transport</keyword>
<reference evidence="4 5" key="1">
    <citation type="journal article" date="2017" name="ISME J.">
        <title>Energy and carbon metabolisms in a deep terrestrial subsurface fluid microbial community.</title>
        <authorList>
            <person name="Momper L."/>
            <person name="Jungbluth S.P."/>
            <person name="Lee M.D."/>
            <person name="Amend J.P."/>
        </authorList>
    </citation>
    <scope>NUCLEOTIDE SEQUENCE [LARGE SCALE GENOMIC DNA]</scope>
    <source>
        <strain evidence="4">SURF_17</strain>
    </source>
</reference>
<dbReference type="AlphaFoldDB" id="A0A419F0I9"/>
<dbReference type="InterPro" id="IPR003148">
    <property type="entry name" value="RCK_N"/>
</dbReference>
<evidence type="ECO:0000259" key="3">
    <source>
        <dbReference type="PROSITE" id="PS51201"/>
    </source>
</evidence>
<evidence type="ECO:0000313" key="5">
    <source>
        <dbReference type="Proteomes" id="UP000285961"/>
    </source>
</evidence>
<evidence type="ECO:0000313" key="4">
    <source>
        <dbReference type="EMBL" id="RJP71396.1"/>
    </source>
</evidence>
<evidence type="ECO:0000256" key="1">
    <source>
        <dbReference type="ARBA" id="ARBA00022538"/>
    </source>
</evidence>
<dbReference type="PRINTS" id="PR00335">
    <property type="entry name" value="KUPTAKETRKA"/>
</dbReference>
<dbReference type="InterPro" id="IPR006036">
    <property type="entry name" value="K_uptake_TrkA"/>
</dbReference>
<evidence type="ECO:0000256" key="2">
    <source>
        <dbReference type="ARBA" id="ARBA00022958"/>
    </source>
</evidence>
<comment type="caution">
    <text evidence="4">The sequence shown here is derived from an EMBL/GenBank/DDBJ whole genome shotgun (WGS) entry which is preliminary data.</text>
</comment>
<dbReference type="Pfam" id="PF02254">
    <property type="entry name" value="TrkA_N"/>
    <property type="match status" value="1"/>
</dbReference>
<proteinExistence type="predicted"/>
<dbReference type="SUPFAM" id="SSF51735">
    <property type="entry name" value="NAD(P)-binding Rossmann-fold domains"/>
    <property type="match status" value="1"/>
</dbReference>
<accession>A0A419F0I9</accession>
<dbReference type="Proteomes" id="UP000285961">
    <property type="component" value="Unassembled WGS sequence"/>
</dbReference>
<keyword evidence="1" id="KW-0813">Transport</keyword>
<keyword evidence="1" id="KW-0633">Potassium transport</keyword>
<dbReference type="GO" id="GO:0015079">
    <property type="term" value="F:potassium ion transmembrane transporter activity"/>
    <property type="evidence" value="ECO:0007669"/>
    <property type="project" value="InterPro"/>
</dbReference>
<gene>
    <name evidence="4" type="ORF">C4532_07690</name>
</gene>
<organism evidence="4 5">
    <name type="scientific">Candidatus Abyssobacteria bacterium SURF_17</name>
    <dbReference type="NCBI Taxonomy" id="2093361"/>
    <lineage>
        <taxon>Bacteria</taxon>
        <taxon>Pseudomonadati</taxon>
        <taxon>Candidatus Hydrogenedentota</taxon>
        <taxon>Candidatus Abyssobacteria</taxon>
    </lineage>
</organism>
<dbReference type="PROSITE" id="PS51201">
    <property type="entry name" value="RCK_N"/>
    <property type="match status" value="1"/>
</dbReference>
<keyword evidence="2" id="KW-0630">Potassium</keyword>
<protein>
    <submittedName>
        <fullName evidence="4">TrkA family potassium uptake protein</fullName>
    </submittedName>
</protein>
<dbReference type="InterPro" id="IPR050721">
    <property type="entry name" value="Trk_Ktr_HKT_K-transport"/>
</dbReference>
<sequence length="132" mass="13816">MFVVIIGCGRLGSRLAIEASKGGMNVVVVDKNKRAFDLLTAEFSGFQVVGDASNQEVLRSAKISDADIVAAVTDNDNVNLMVAQAAKHLFGVGKVLARVTDPLKAEIYAQLGLKVLCPATVAADAIGAEMLK</sequence>